<organism evidence="1">
    <name type="scientific">viral metagenome</name>
    <dbReference type="NCBI Taxonomy" id="1070528"/>
    <lineage>
        <taxon>unclassified sequences</taxon>
        <taxon>metagenomes</taxon>
        <taxon>organismal metagenomes</taxon>
    </lineage>
</organism>
<evidence type="ECO:0000313" key="1">
    <source>
        <dbReference type="EMBL" id="QHT21773.1"/>
    </source>
</evidence>
<reference evidence="1" key="1">
    <citation type="journal article" date="2020" name="Nature">
        <title>Giant virus diversity and host interactions through global metagenomics.</title>
        <authorList>
            <person name="Schulz F."/>
            <person name="Roux S."/>
            <person name="Paez-Espino D."/>
            <person name="Jungbluth S."/>
            <person name="Walsh D.A."/>
            <person name="Denef V.J."/>
            <person name="McMahon K.D."/>
            <person name="Konstantinidis K.T."/>
            <person name="Eloe-Fadrosh E.A."/>
            <person name="Kyrpides N.C."/>
            <person name="Woyke T."/>
        </authorList>
    </citation>
    <scope>NUCLEOTIDE SEQUENCE</scope>
    <source>
        <strain evidence="1">GVMAG-M-3300023179-103</strain>
    </source>
</reference>
<proteinExistence type="predicted"/>
<dbReference type="EMBL" id="MN739697">
    <property type="protein sequence ID" value="QHT21773.1"/>
    <property type="molecule type" value="Genomic_DNA"/>
</dbReference>
<protein>
    <submittedName>
        <fullName evidence="1">Uncharacterized protein</fullName>
    </submittedName>
</protein>
<name>A0A6C0DZN2_9ZZZZ</name>
<dbReference type="AlphaFoldDB" id="A0A6C0DZN2"/>
<sequence length="208" mass="23962">MSLIDILNSQHKSQLCADYNGNVYLIHNEKTFALSTDYDNGLVLILINNTKFLESNYNKSMYDTVEKGTIRPSTITLKGKIYETIAKDDEIQEHTENEIRMCDERKYYWVSKENNEEEENISDGFMFNSINDNNSGITYAKLLFEKLNTFDTILMDNKNVLSSIEKIDGYVNSTLVINTDGKVKVSFIDKNICGILVFQEDKLNFKLV</sequence>
<accession>A0A6C0DZN2</accession>